<evidence type="ECO:0000256" key="2">
    <source>
        <dbReference type="ARBA" id="ARBA00022676"/>
    </source>
</evidence>
<gene>
    <name evidence="4" type="primary">A01p024030.1_BraROA</name>
    <name evidence="4" type="ORF">IGI04_002002</name>
</gene>
<protein>
    <recommendedName>
        <fullName evidence="6">UDP-glycosyltransferases domain-containing protein</fullName>
    </recommendedName>
</protein>
<dbReference type="CDD" id="cd03784">
    <property type="entry name" value="GT1_Gtf-like"/>
    <property type="match status" value="2"/>
</dbReference>
<organism evidence="4 5">
    <name type="scientific">Brassica rapa subsp. trilocularis</name>
    <dbReference type="NCBI Taxonomy" id="1813537"/>
    <lineage>
        <taxon>Eukaryota</taxon>
        <taxon>Viridiplantae</taxon>
        <taxon>Streptophyta</taxon>
        <taxon>Embryophyta</taxon>
        <taxon>Tracheophyta</taxon>
        <taxon>Spermatophyta</taxon>
        <taxon>Magnoliopsida</taxon>
        <taxon>eudicotyledons</taxon>
        <taxon>Gunneridae</taxon>
        <taxon>Pentapetalae</taxon>
        <taxon>rosids</taxon>
        <taxon>malvids</taxon>
        <taxon>Brassicales</taxon>
        <taxon>Brassicaceae</taxon>
        <taxon>Brassiceae</taxon>
        <taxon>Brassica</taxon>
    </lineage>
</organism>
<accession>A0ABQ7NU85</accession>
<dbReference type="InterPro" id="IPR035595">
    <property type="entry name" value="UDP_glycos_trans_CS"/>
</dbReference>
<dbReference type="PANTHER" id="PTHR11926:SF1413">
    <property type="entry name" value="GLYCOSYLTRANSFERASE"/>
    <property type="match status" value="1"/>
</dbReference>
<dbReference type="EMBL" id="JADBGQ010000001">
    <property type="protein sequence ID" value="KAG5414435.1"/>
    <property type="molecule type" value="Genomic_DNA"/>
</dbReference>
<evidence type="ECO:0000256" key="3">
    <source>
        <dbReference type="ARBA" id="ARBA00022679"/>
    </source>
</evidence>
<dbReference type="SUPFAM" id="SSF53756">
    <property type="entry name" value="UDP-Glycosyltransferase/glycogen phosphorylase"/>
    <property type="match status" value="2"/>
</dbReference>
<proteinExistence type="inferred from homology"/>
<keyword evidence="5" id="KW-1185">Reference proteome</keyword>
<keyword evidence="3" id="KW-0808">Transferase</keyword>
<dbReference type="PANTHER" id="PTHR11926">
    <property type="entry name" value="GLUCOSYL/GLUCURONOSYL TRANSFERASES"/>
    <property type="match status" value="1"/>
</dbReference>
<evidence type="ECO:0000256" key="1">
    <source>
        <dbReference type="ARBA" id="ARBA00009995"/>
    </source>
</evidence>
<dbReference type="PROSITE" id="PS00375">
    <property type="entry name" value="UDPGT"/>
    <property type="match status" value="2"/>
</dbReference>
<dbReference type="InterPro" id="IPR002213">
    <property type="entry name" value="UDP_glucos_trans"/>
</dbReference>
<comment type="caution">
    <text evidence="4">The sequence shown here is derived from an EMBL/GenBank/DDBJ whole genome shotgun (WGS) entry which is preliminary data.</text>
</comment>
<evidence type="ECO:0008006" key="6">
    <source>
        <dbReference type="Google" id="ProtNLM"/>
    </source>
</evidence>
<comment type="similarity">
    <text evidence="1">Belongs to the UDP-glycosyltransferase family.</text>
</comment>
<keyword evidence="2" id="KW-0328">Glycosyltransferase</keyword>
<evidence type="ECO:0000313" key="4">
    <source>
        <dbReference type="EMBL" id="KAG5414435.1"/>
    </source>
</evidence>
<evidence type="ECO:0000313" key="5">
    <source>
        <dbReference type="Proteomes" id="UP000823674"/>
    </source>
</evidence>
<reference evidence="4 5" key="1">
    <citation type="submission" date="2021-03" db="EMBL/GenBank/DDBJ databases">
        <authorList>
            <person name="King G.J."/>
            <person name="Bancroft I."/>
            <person name="Baten A."/>
            <person name="Bloomfield J."/>
            <person name="Borpatragohain P."/>
            <person name="He Z."/>
            <person name="Irish N."/>
            <person name="Irwin J."/>
            <person name="Liu K."/>
            <person name="Mauleon R.P."/>
            <person name="Moore J."/>
            <person name="Morris R."/>
            <person name="Ostergaard L."/>
            <person name="Wang B."/>
            <person name="Wells R."/>
        </authorList>
    </citation>
    <scope>NUCLEOTIDE SEQUENCE [LARGE SCALE GENOMIC DNA]</scope>
    <source>
        <strain evidence="4">R-o-18</strain>
        <tissue evidence="4">Leaf</tissue>
    </source>
</reference>
<sequence>MEPSLEHVMLVSFPGQGHINPLLRLGKLIASKGLLVTFVTTEQPWGEKMRQANKIQDGVLKPVGLGFLRFEFFNDGLADDDEKRTNFQAFRPHLELVGKREIKNLIRRYEQEEKQPVRCLINNAFVPWVCDVADELHIPSAVLWVQSCACLTAYYYYHHRLVKFPTKTEPEINVEIPSLPLLKHGEIPSFLHPSSPFAAYGEVILDQLKRLVSHKPLFVFIDTFQELEKEIVDHMSNLCPQVKFSPLGPLFKMAQTISSDVKGDISAPASDCMEWLDSREPSSVVYISFGTIVHLKQEQFEEIAHGVLSSGLSFLWVVRPPMEGSSVKPYVLPRELEEKGKIVEWCSQERVLAHPAVACFLSHCGWNSTMEALSSGVPMVCFPMWGDQVTDAVYLVDVFKTGVRLGRGAAEEKIVPREVVSEKLLEATVGKKAVEIRESARRWKEEAEAAVAFGGSSDRKFQEFVDELVTKSMELESSSHSSPVHVMLVSFHGQGSVGPLLRFGKLIASKGTVVTFVTTEYWGKKMRQANQIVEGELKPAGSGSIRFEFFYDGCAEDDVRRGTTLYMPRLEQTGKREVSKLVRRYEEKNEPVSCLINNPFVPWVGDVAEELNIPCAVLWIQSCACFSAYYHYQNGSVPFPTESAPELDVKLPCVPVLKHDEIHTFLHPSSPFTGMRDAILGQFKNLSKSFCVLINSFDASEQEVIDHMSKLFPIKTIGPVFKLAKTVISDVSGDFCKPSDQCLDWLDSRPESSVVYISFGTVAYLKQEQMEEMAHGVLKSGLSFLWVIRPPLPDLKLETHVLPQELKEASGKRLGKIVEWCPQEQVLAHSSVACFVTHCGWNSTTEALTSGVPVVCFPQWGDQVTNAVYLIDVFKTGVRLGRGAADERIVPREDVAEKLLEATVGEKAKELRKNALKWKAEAEAAVAPGGSSEKNLREFVEKLGVISG</sequence>
<name>A0ABQ7NU85_BRACM</name>
<dbReference type="Proteomes" id="UP000823674">
    <property type="component" value="Chromosome A01"/>
</dbReference>
<dbReference type="Gene3D" id="3.40.50.2000">
    <property type="entry name" value="Glycogen Phosphorylase B"/>
    <property type="match status" value="4"/>
</dbReference>
<dbReference type="Pfam" id="PF00201">
    <property type="entry name" value="UDPGT"/>
    <property type="match status" value="2"/>
</dbReference>